<dbReference type="InterPro" id="IPR036286">
    <property type="entry name" value="LexA/Signal_pep-like_sf"/>
</dbReference>
<dbReference type="InterPro" id="IPR050077">
    <property type="entry name" value="LexA_repressor"/>
</dbReference>
<dbReference type="AlphaFoldDB" id="A0A0J8GRR1"/>
<comment type="caution">
    <text evidence="2">The sequence shown here is derived from an EMBL/GenBank/DDBJ whole genome shotgun (WGS) entry which is preliminary data.</text>
</comment>
<evidence type="ECO:0000259" key="1">
    <source>
        <dbReference type="Pfam" id="PF00717"/>
    </source>
</evidence>
<dbReference type="Gene3D" id="2.10.109.10">
    <property type="entry name" value="Umud Fragment, subunit A"/>
    <property type="match status" value="1"/>
</dbReference>
<dbReference type="NCBIfam" id="NF007621">
    <property type="entry name" value="PRK10276.1"/>
    <property type="match status" value="1"/>
</dbReference>
<dbReference type="RefSeq" id="WP_048691655.1">
    <property type="nucleotide sequence ID" value="NZ_KQ130488.1"/>
</dbReference>
<protein>
    <submittedName>
        <fullName evidence="2">DNA polymerase V</fullName>
    </submittedName>
</protein>
<reference evidence="2 3" key="1">
    <citation type="submission" date="2015-04" db="EMBL/GenBank/DDBJ databases">
        <title>Draft Genome Sequence of the Novel Agar-Digesting Marine Bacterium Q1.</title>
        <authorList>
            <person name="Li Y."/>
            <person name="Li D."/>
            <person name="Chen G."/>
            <person name="Du Z."/>
        </authorList>
    </citation>
    <scope>NUCLEOTIDE SEQUENCE [LARGE SCALE GENOMIC DNA]</scope>
    <source>
        <strain evidence="2 3">Q1</strain>
    </source>
</reference>
<feature type="domain" description="Peptidase S24/S26A/S26B/S26C" evidence="1">
    <location>
        <begin position="13"/>
        <end position="120"/>
    </location>
</feature>
<name>A0A0J8GRR1_9ALTE</name>
<accession>A0A0J8GRR1</accession>
<dbReference type="PATRIC" id="fig|1513271.3.peg.1755"/>
<dbReference type="EMBL" id="LAZL01000011">
    <property type="protein sequence ID" value="KMT65412.1"/>
    <property type="molecule type" value="Genomic_DNA"/>
</dbReference>
<dbReference type="PANTHER" id="PTHR33516:SF2">
    <property type="entry name" value="LEXA REPRESSOR-RELATED"/>
    <property type="match status" value="1"/>
</dbReference>
<dbReference type="InterPro" id="IPR015927">
    <property type="entry name" value="Peptidase_S24_S26A/B/C"/>
</dbReference>
<dbReference type="SUPFAM" id="SSF51306">
    <property type="entry name" value="LexA/Signal peptidase"/>
    <property type="match status" value="1"/>
</dbReference>
<dbReference type="InterPro" id="IPR039418">
    <property type="entry name" value="LexA-like"/>
</dbReference>
<dbReference type="Pfam" id="PF00717">
    <property type="entry name" value="Peptidase_S24"/>
    <property type="match status" value="1"/>
</dbReference>
<sequence>MKVVPIYASAGIVGFESPAAEYTQLGLSLDQLLIKHPEATFIGIACGDSMQGVGIFDKDLLIVDRAVNTKQMSVIVANYNGEFICKLLDKNRRVLLSANTVYKPVSISEIDEFRIEGVVVCSIRNHDMPFHELTECMR</sequence>
<organism evidence="2 3">
    <name type="scientific">Catenovulum maritimum</name>
    <dbReference type="NCBI Taxonomy" id="1513271"/>
    <lineage>
        <taxon>Bacteria</taxon>
        <taxon>Pseudomonadati</taxon>
        <taxon>Pseudomonadota</taxon>
        <taxon>Gammaproteobacteria</taxon>
        <taxon>Alteromonadales</taxon>
        <taxon>Alteromonadaceae</taxon>
        <taxon>Catenovulum</taxon>
    </lineage>
</organism>
<gene>
    <name evidence="2" type="ORF">XM47_08610</name>
</gene>
<evidence type="ECO:0000313" key="2">
    <source>
        <dbReference type="EMBL" id="KMT65412.1"/>
    </source>
</evidence>
<dbReference type="PANTHER" id="PTHR33516">
    <property type="entry name" value="LEXA REPRESSOR"/>
    <property type="match status" value="1"/>
</dbReference>
<dbReference type="STRING" id="1513271.XM47_08610"/>
<keyword evidence="3" id="KW-1185">Reference proteome</keyword>
<proteinExistence type="predicted"/>
<dbReference type="OrthoDB" id="9787787at2"/>
<dbReference type="Proteomes" id="UP000037600">
    <property type="component" value="Unassembled WGS sequence"/>
</dbReference>
<dbReference type="CDD" id="cd06529">
    <property type="entry name" value="S24_LexA-like"/>
    <property type="match status" value="1"/>
</dbReference>
<evidence type="ECO:0000313" key="3">
    <source>
        <dbReference type="Proteomes" id="UP000037600"/>
    </source>
</evidence>